<organism evidence="6 7">
    <name type="scientific">Streptomyces flavotricini</name>
    <dbReference type="NCBI Taxonomy" id="66888"/>
    <lineage>
        <taxon>Bacteria</taxon>
        <taxon>Bacillati</taxon>
        <taxon>Actinomycetota</taxon>
        <taxon>Actinomycetes</taxon>
        <taxon>Kitasatosporales</taxon>
        <taxon>Streptomycetaceae</taxon>
        <taxon>Streptomyces</taxon>
    </lineage>
</organism>
<keyword evidence="3" id="KW-0408">Iron</keyword>
<dbReference type="RefSeq" id="WP_229337562.1">
    <property type="nucleotide sequence ID" value="NZ_JAINUL010000001.1"/>
</dbReference>
<gene>
    <name evidence="6" type="ORF">K7B10_19325</name>
</gene>
<sequence length="254" mass="27604">MTTTVIAHVSDLHLDLSERATQRALTVVNHLRDMPGPIDAVLVTGDIADHATADEYAQARKLFDLPYPVLVLPGNHDRRGPFRAGLLDAAPEDGELNQVVRTPGAVFLLCDSTIPGSDEGLLGDPTLRWLDETLTAAGGELPVFVCFHHPPVDLHTPYVDRVRQFGEERLAAVLERHPQVVALLCGHAHVAAATTFAGRPLLVAPGVASTVPLPFEGRPAVDYELAPALAFHVLDDRRRLVTHYRALGQPHPER</sequence>
<dbReference type="PANTHER" id="PTHR42988">
    <property type="entry name" value="PHOSPHOHYDROLASE"/>
    <property type="match status" value="1"/>
</dbReference>
<dbReference type="InterPro" id="IPR029052">
    <property type="entry name" value="Metallo-depent_PP-like"/>
</dbReference>
<dbReference type="Pfam" id="PF00149">
    <property type="entry name" value="Metallophos"/>
    <property type="match status" value="1"/>
</dbReference>
<evidence type="ECO:0000313" key="7">
    <source>
        <dbReference type="Proteomes" id="UP001520654"/>
    </source>
</evidence>
<name>A0ABS8E7G7_9ACTN</name>
<keyword evidence="7" id="KW-1185">Reference proteome</keyword>
<protein>
    <submittedName>
        <fullName evidence="6">Metallophosphoesterase</fullName>
    </submittedName>
</protein>
<dbReference type="EMBL" id="JAINUL010000001">
    <property type="protein sequence ID" value="MCC0096902.1"/>
    <property type="molecule type" value="Genomic_DNA"/>
</dbReference>
<comment type="similarity">
    <text evidence="4">Belongs to the cyclic nucleotide phosphodiesterase class-III family.</text>
</comment>
<keyword evidence="1" id="KW-0479">Metal-binding</keyword>
<evidence type="ECO:0000256" key="2">
    <source>
        <dbReference type="ARBA" id="ARBA00022801"/>
    </source>
</evidence>
<feature type="domain" description="Calcineurin-like phosphoesterase" evidence="5">
    <location>
        <begin position="6"/>
        <end position="190"/>
    </location>
</feature>
<evidence type="ECO:0000256" key="3">
    <source>
        <dbReference type="ARBA" id="ARBA00023004"/>
    </source>
</evidence>
<dbReference type="InterPro" id="IPR004843">
    <property type="entry name" value="Calcineurin-like_PHP"/>
</dbReference>
<reference evidence="6 7" key="1">
    <citation type="submission" date="2021-08" db="EMBL/GenBank/DDBJ databases">
        <title>Genomic Architecture of Streptomyces flavotricini NGL1 and Streptomyces erythrochromogenes HMS4 With Differential Plant Beneficial attributes and laccase production capabilities.</title>
        <authorList>
            <person name="Salwan R."/>
            <person name="Kaur R."/>
            <person name="Sharma V."/>
        </authorList>
    </citation>
    <scope>NUCLEOTIDE SEQUENCE [LARGE SCALE GENOMIC DNA]</scope>
    <source>
        <strain evidence="6 7">NGL1</strain>
    </source>
</reference>
<dbReference type="Gene3D" id="3.60.21.10">
    <property type="match status" value="1"/>
</dbReference>
<evidence type="ECO:0000259" key="5">
    <source>
        <dbReference type="Pfam" id="PF00149"/>
    </source>
</evidence>
<dbReference type="Proteomes" id="UP001520654">
    <property type="component" value="Unassembled WGS sequence"/>
</dbReference>
<keyword evidence="2" id="KW-0378">Hydrolase</keyword>
<dbReference type="PANTHER" id="PTHR42988:SF2">
    <property type="entry name" value="CYCLIC NUCLEOTIDE PHOSPHODIESTERASE CBUA0032-RELATED"/>
    <property type="match status" value="1"/>
</dbReference>
<dbReference type="InterPro" id="IPR050884">
    <property type="entry name" value="CNP_phosphodiesterase-III"/>
</dbReference>
<evidence type="ECO:0000256" key="4">
    <source>
        <dbReference type="ARBA" id="ARBA00025742"/>
    </source>
</evidence>
<comment type="caution">
    <text evidence="6">The sequence shown here is derived from an EMBL/GenBank/DDBJ whole genome shotgun (WGS) entry which is preliminary data.</text>
</comment>
<proteinExistence type="inferred from homology"/>
<accession>A0ABS8E7G7</accession>
<dbReference type="SUPFAM" id="SSF56300">
    <property type="entry name" value="Metallo-dependent phosphatases"/>
    <property type="match status" value="1"/>
</dbReference>
<evidence type="ECO:0000256" key="1">
    <source>
        <dbReference type="ARBA" id="ARBA00022723"/>
    </source>
</evidence>
<evidence type="ECO:0000313" key="6">
    <source>
        <dbReference type="EMBL" id="MCC0096902.1"/>
    </source>
</evidence>